<accession>A0A9W8E5J7</accession>
<organism evidence="9 10">
    <name type="scientific">Dispira parvispora</name>
    <dbReference type="NCBI Taxonomy" id="1520584"/>
    <lineage>
        <taxon>Eukaryota</taxon>
        <taxon>Fungi</taxon>
        <taxon>Fungi incertae sedis</taxon>
        <taxon>Zoopagomycota</taxon>
        <taxon>Kickxellomycotina</taxon>
        <taxon>Dimargaritomycetes</taxon>
        <taxon>Dimargaritales</taxon>
        <taxon>Dimargaritaceae</taxon>
        <taxon>Dispira</taxon>
    </lineage>
</organism>
<dbReference type="OrthoDB" id="302966at2759"/>
<evidence type="ECO:0000256" key="1">
    <source>
        <dbReference type="ARBA" id="ARBA00004496"/>
    </source>
</evidence>
<keyword evidence="2" id="KW-0963">Cytoplasm</keyword>
<evidence type="ECO:0000256" key="2">
    <source>
        <dbReference type="ARBA" id="ARBA00022490"/>
    </source>
</evidence>
<dbReference type="CDD" id="cd16536">
    <property type="entry name" value="RING-HC_RNF10"/>
    <property type="match status" value="1"/>
</dbReference>
<evidence type="ECO:0000313" key="9">
    <source>
        <dbReference type="EMBL" id="KAJ1959712.1"/>
    </source>
</evidence>
<feature type="compositionally biased region" description="Polar residues" evidence="7">
    <location>
        <begin position="12"/>
        <end position="53"/>
    </location>
</feature>
<dbReference type="Pfam" id="PF00097">
    <property type="entry name" value="zf-C3HC4"/>
    <property type="match status" value="1"/>
</dbReference>
<name>A0A9W8E5J7_9FUNG</name>
<feature type="region of interest" description="Disordered" evidence="7">
    <location>
        <begin position="696"/>
        <end position="731"/>
    </location>
</feature>
<feature type="domain" description="RING-type" evidence="8">
    <location>
        <begin position="205"/>
        <end position="258"/>
    </location>
</feature>
<dbReference type="PROSITE" id="PS50089">
    <property type="entry name" value="ZF_RING_2"/>
    <property type="match status" value="1"/>
</dbReference>
<dbReference type="InterPro" id="IPR039739">
    <property type="entry name" value="MAG2/RNF10"/>
</dbReference>
<evidence type="ECO:0000256" key="7">
    <source>
        <dbReference type="SAM" id="MobiDB-lite"/>
    </source>
</evidence>
<feature type="compositionally biased region" description="Polar residues" evidence="7">
    <location>
        <begin position="68"/>
        <end position="85"/>
    </location>
</feature>
<dbReference type="PANTHER" id="PTHR12983:SF9">
    <property type="entry name" value="E3 UBIQUITIN-PROTEIN LIGASE RNF10"/>
    <property type="match status" value="1"/>
</dbReference>
<sequence length="780" mass="86582">MNVNAPAFVPKNTKTSSQPSRTASILTQPDTNNYGSIVPTPSSNLEHSPTGITQRGAESRLSRDKSSFPKNTKQPVKPHQQQITPTDMEYPSLGAPELAPSASARGKAKSRGSRRNVQSLNHLLNFTLPARQPPAGSSDLQIRRRRLRQKANYEPYRKERFINANYRFLLNPRGDYTVYCVDPDVPIPWDDVEQVLIATHQPLTCPICLMTPVAPRITKCGHVYCLPCVTRYLHTSTATTPEAVEQERRRTWKKCPICWDPIYLRDLRSARAWNVWYLPPGSARPEAQTADDDELLTLNEPLTLRLVQRGPRSILTEPWGLSRAVGLPGLVTDYSASIPWDFTPDAFTFSKLLLASPSYMLEELQRDQEALRESLTESQSSGDAALISTLEVCLRDVQSRIDTLAATPANSQELASRREGHQSSLSTALTATTSSSTYDGATQVKNMGVFDQDEEVHVYYQADDGQHIYLHPLDWRVIQYEFKEQRDQPLPPSLTLTVQWKEETTMTEDLRRRCKYLSHLPLGCDLVFVQVDLQGLVSSECYEAFASTLERRRERQLAKLAHEKRQAKLVEARLQQQRKAQGYGMGHNTVSDLPHLQNGGSTLPPSTMDAMAFPTIQQSQSLGSVGNGVRQPPDRGSGGASQSVGSNSPLEDASTLESSSSNPGLSFAEAIATASHQPQEEPTDFVYDVAQFPSISVGSPSDLSKPKPGLVARSTTKSKLAQGNRASSERVDDDAICDAYDVLRAHHQAIHNYTPGSPPEQNDDARLDEEYNQLLDTFSS</sequence>
<keyword evidence="10" id="KW-1185">Reference proteome</keyword>
<dbReference type="PANTHER" id="PTHR12983">
    <property type="entry name" value="RING FINGER 10 FAMILY MEMBER"/>
    <property type="match status" value="1"/>
</dbReference>
<feature type="non-terminal residue" evidence="9">
    <location>
        <position position="780"/>
    </location>
</feature>
<dbReference type="Gene3D" id="3.30.40.10">
    <property type="entry name" value="Zinc/RING finger domain, C3HC4 (zinc finger)"/>
    <property type="match status" value="1"/>
</dbReference>
<feature type="compositionally biased region" description="Basic and acidic residues" evidence="7">
    <location>
        <begin position="57"/>
        <end position="67"/>
    </location>
</feature>
<feature type="compositionally biased region" description="Polar residues" evidence="7">
    <location>
        <begin position="640"/>
        <end position="663"/>
    </location>
</feature>
<keyword evidence="3" id="KW-0479">Metal-binding</keyword>
<dbReference type="InterPro" id="IPR018957">
    <property type="entry name" value="Znf_C3HC4_RING-type"/>
</dbReference>
<evidence type="ECO:0000259" key="8">
    <source>
        <dbReference type="PROSITE" id="PS50089"/>
    </source>
</evidence>
<reference evidence="9" key="1">
    <citation type="submission" date="2022-07" db="EMBL/GenBank/DDBJ databases">
        <title>Phylogenomic reconstructions and comparative analyses of Kickxellomycotina fungi.</title>
        <authorList>
            <person name="Reynolds N.K."/>
            <person name="Stajich J.E."/>
            <person name="Barry K."/>
            <person name="Grigoriev I.V."/>
            <person name="Crous P."/>
            <person name="Smith M.E."/>
        </authorList>
    </citation>
    <scope>NUCLEOTIDE SEQUENCE</scope>
    <source>
        <strain evidence="9">RSA 1196</strain>
    </source>
</reference>
<feature type="region of interest" description="Disordered" evidence="7">
    <location>
        <begin position="578"/>
        <end position="609"/>
    </location>
</feature>
<proteinExistence type="predicted"/>
<keyword evidence="4 6" id="KW-0863">Zinc-finger</keyword>
<dbReference type="GO" id="GO:0005737">
    <property type="term" value="C:cytoplasm"/>
    <property type="evidence" value="ECO:0007669"/>
    <property type="project" value="UniProtKB-SubCell"/>
</dbReference>
<dbReference type="GO" id="GO:0045944">
    <property type="term" value="P:positive regulation of transcription by RNA polymerase II"/>
    <property type="evidence" value="ECO:0007669"/>
    <property type="project" value="TreeGrafter"/>
</dbReference>
<feature type="region of interest" description="Disordered" evidence="7">
    <location>
        <begin position="621"/>
        <end position="663"/>
    </location>
</feature>
<keyword evidence="5" id="KW-0862">Zinc</keyword>
<dbReference type="InterPro" id="IPR013083">
    <property type="entry name" value="Znf_RING/FYVE/PHD"/>
</dbReference>
<evidence type="ECO:0000256" key="3">
    <source>
        <dbReference type="ARBA" id="ARBA00022723"/>
    </source>
</evidence>
<dbReference type="GO" id="GO:0000976">
    <property type="term" value="F:transcription cis-regulatory region binding"/>
    <property type="evidence" value="ECO:0007669"/>
    <property type="project" value="TreeGrafter"/>
</dbReference>
<dbReference type="Proteomes" id="UP001150925">
    <property type="component" value="Unassembled WGS sequence"/>
</dbReference>
<dbReference type="AlphaFoldDB" id="A0A9W8E5J7"/>
<comment type="caution">
    <text evidence="9">The sequence shown here is derived from an EMBL/GenBank/DDBJ whole genome shotgun (WGS) entry which is preliminary data.</text>
</comment>
<gene>
    <name evidence="9" type="ORF">IWQ62_004506</name>
</gene>
<dbReference type="EMBL" id="JANBPY010001516">
    <property type="protein sequence ID" value="KAJ1959712.1"/>
    <property type="molecule type" value="Genomic_DNA"/>
</dbReference>
<evidence type="ECO:0000256" key="4">
    <source>
        <dbReference type="ARBA" id="ARBA00022771"/>
    </source>
</evidence>
<evidence type="ECO:0000313" key="10">
    <source>
        <dbReference type="Proteomes" id="UP001150925"/>
    </source>
</evidence>
<dbReference type="SMART" id="SM00184">
    <property type="entry name" value="RING"/>
    <property type="match status" value="1"/>
</dbReference>
<dbReference type="PROSITE" id="PS00518">
    <property type="entry name" value="ZF_RING_1"/>
    <property type="match status" value="1"/>
</dbReference>
<evidence type="ECO:0000256" key="5">
    <source>
        <dbReference type="ARBA" id="ARBA00022833"/>
    </source>
</evidence>
<dbReference type="InterPro" id="IPR001841">
    <property type="entry name" value="Znf_RING"/>
</dbReference>
<feature type="region of interest" description="Disordered" evidence="7">
    <location>
        <begin position="410"/>
        <end position="431"/>
    </location>
</feature>
<comment type="subcellular location">
    <subcellularLocation>
        <location evidence="1">Cytoplasm</location>
    </subcellularLocation>
</comment>
<feature type="region of interest" description="Disordered" evidence="7">
    <location>
        <begin position="1"/>
        <end position="115"/>
    </location>
</feature>
<protein>
    <recommendedName>
        <fullName evidence="8">RING-type domain-containing protein</fullName>
    </recommendedName>
</protein>
<evidence type="ECO:0000256" key="6">
    <source>
        <dbReference type="PROSITE-ProRule" id="PRU00175"/>
    </source>
</evidence>
<dbReference type="SUPFAM" id="SSF57850">
    <property type="entry name" value="RING/U-box"/>
    <property type="match status" value="1"/>
</dbReference>
<feature type="compositionally biased region" description="Polar residues" evidence="7">
    <location>
        <begin position="713"/>
        <end position="726"/>
    </location>
</feature>
<dbReference type="InterPro" id="IPR017907">
    <property type="entry name" value="Znf_RING_CS"/>
</dbReference>
<dbReference type="GO" id="GO:0008270">
    <property type="term" value="F:zinc ion binding"/>
    <property type="evidence" value="ECO:0007669"/>
    <property type="project" value="UniProtKB-KW"/>
</dbReference>